<dbReference type="Gene3D" id="6.10.250.690">
    <property type="match status" value="1"/>
</dbReference>
<evidence type="ECO:0000256" key="5">
    <source>
        <dbReference type="ARBA" id="ARBA00023163"/>
    </source>
</evidence>
<dbReference type="Pfam" id="PF00486">
    <property type="entry name" value="Trans_reg_C"/>
    <property type="match status" value="1"/>
</dbReference>
<dbReference type="InterPro" id="IPR001789">
    <property type="entry name" value="Sig_transdc_resp-reg_receiver"/>
</dbReference>
<dbReference type="Gene3D" id="3.40.50.2300">
    <property type="match status" value="1"/>
</dbReference>
<evidence type="ECO:0000256" key="3">
    <source>
        <dbReference type="ARBA" id="ARBA00023015"/>
    </source>
</evidence>
<dbReference type="InterPro" id="IPR036388">
    <property type="entry name" value="WH-like_DNA-bd_sf"/>
</dbReference>
<proteinExistence type="predicted"/>
<dbReference type="AlphaFoldDB" id="A0A7W6CHT5"/>
<evidence type="ECO:0000256" key="1">
    <source>
        <dbReference type="ARBA" id="ARBA00022553"/>
    </source>
</evidence>
<dbReference type="InterPro" id="IPR011006">
    <property type="entry name" value="CheY-like_superfamily"/>
</dbReference>
<evidence type="ECO:0000259" key="8">
    <source>
        <dbReference type="PROSITE" id="PS50110"/>
    </source>
</evidence>
<organism evidence="10 11">
    <name type="scientific">Novosphingobium sediminicola</name>
    <dbReference type="NCBI Taxonomy" id="563162"/>
    <lineage>
        <taxon>Bacteria</taxon>
        <taxon>Pseudomonadati</taxon>
        <taxon>Pseudomonadota</taxon>
        <taxon>Alphaproteobacteria</taxon>
        <taxon>Sphingomonadales</taxon>
        <taxon>Sphingomonadaceae</taxon>
        <taxon>Novosphingobium</taxon>
    </lineage>
</organism>
<gene>
    <name evidence="10" type="ORF">GGR38_002696</name>
</gene>
<evidence type="ECO:0000256" key="4">
    <source>
        <dbReference type="ARBA" id="ARBA00023125"/>
    </source>
</evidence>
<dbReference type="SUPFAM" id="SSF52172">
    <property type="entry name" value="CheY-like"/>
    <property type="match status" value="1"/>
</dbReference>
<dbReference type="InterPro" id="IPR016032">
    <property type="entry name" value="Sig_transdc_resp-reg_C-effctor"/>
</dbReference>
<dbReference type="EMBL" id="JACIDX010000009">
    <property type="protein sequence ID" value="MBB3955740.1"/>
    <property type="molecule type" value="Genomic_DNA"/>
</dbReference>
<dbReference type="GO" id="GO:0032993">
    <property type="term" value="C:protein-DNA complex"/>
    <property type="evidence" value="ECO:0007669"/>
    <property type="project" value="TreeGrafter"/>
</dbReference>
<feature type="domain" description="OmpR/PhoB-type" evidence="9">
    <location>
        <begin position="136"/>
        <end position="234"/>
    </location>
</feature>
<keyword evidence="11" id="KW-1185">Reference proteome</keyword>
<dbReference type="GO" id="GO:0005829">
    <property type="term" value="C:cytosol"/>
    <property type="evidence" value="ECO:0007669"/>
    <property type="project" value="TreeGrafter"/>
</dbReference>
<evidence type="ECO:0000256" key="2">
    <source>
        <dbReference type="ARBA" id="ARBA00023012"/>
    </source>
</evidence>
<name>A0A7W6CHT5_9SPHN</name>
<protein>
    <submittedName>
        <fullName evidence="10">Two-component system OmpR family response regulator</fullName>
    </submittedName>
</protein>
<dbReference type="SUPFAM" id="SSF46894">
    <property type="entry name" value="C-terminal effector domain of the bipartite response regulators"/>
    <property type="match status" value="1"/>
</dbReference>
<keyword evidence="3" id="KW-0805">Transcription regulation</keyword>
<evidence type="ECO:0000256" key="7">
    <source>
        <dbReference type="PROSITE-ProRule" id="PRU01091"/>
    </source>
</evidence>
<keyword evidence="4 7" id="KW-0238">DNA-binding</keyword>
<evidence type="ECO:0000313" key="11">
    <source>
        <dbReference type="Proteomes" id="UP000548867"/>
    </source>
</evidence>
<comment type="caution">
    <text evidence="10">The sequence shown here is derived from an EMBL/GenBank/DDBJ whole genome shotgun (WGS) entry which is preliminary data.</text>
</comment>
<feature type="domain" description="Response regulatory" evidence="8">
    <location>
        <begin position="8"/>
        <end position="122"/>
    </location>
</feature>
<dbReference type="CDD" id="cd00383">
    <property type="entry name" value="trans_reg_C"/>
    <property type="match status" value="1"/>
</dbReference>
<dbReference type="Proteomes" id="UP000548867">
    <property type="component" value="Unassembled WGS sequence"/>
</dbReference>
<dbReference type="PANTHER" id="PTHR48111:SF4">
    <property type="entry name" value="DNA-BINDING DUAL TRANSCRIPTIONAL REGULATOR OMPR"/>
    <property type="match status" value="1"/>
</dbReference>
<keyword evidence="5" id="KW-0804">Transcription</keyword>
<feature type="modified residue" description="4-aspartylphosphate" evidence="6">
    <location>
        <position position="57"/>
    </location>
</feature>
<dbReference type="InterPro" id="IPR001867">
    <property type="entry name" value="OmpR/PhoB-type_DNA-bd"/>
</dbReference>
<dbReference type="GO" id="GO:0000156">
    <property type="term" value="F:phosphorelay response regulator activity"/>
    <property type="evidence" value="ECO:0007669"/>
    <property type="project" value="TreeGrafter"/>
</dbReference>
<dbReference type="PANTHER" id="PTHR48111">
    <property type="entry name" value="REGULATOR OF RPOS"/>
    <property type="match status" value="1"/>
</dbReference>
<dbReference type="PROSITE" id="PS50110">
    <property type="entry name" value="RESPONSE_REGULATORY"/>
    <property type="match status" value="1"/>
</dbReference>
<keyword evidence="1 6" id="KW-0597">Phosphoprotein</keyword>
<dbReference type="GO" id="GO:0006355">
    <property type="term" value="P:regulation of DNA-templated transcription"/>
    <property type="evidence" value="ECO:0007669"/>
    <property type="project" value="InterPro"/>
</dbReference>
<evidence type="ECO:0000256" key="6">
    <source>
        <dbReference type="PROSITE-ProRule" id="PRU00169"/>
    </source>
</evidence>
<dbReference type="PROSITE" id="PS51755">
    <property type="entry name" value="OMPR_PHOB"/>
    <property type="match status" value="1"/>
</dbReference>
<dbReference type="RefSeq" id="WP_183626279.1">
    <property type="nucleotide sequence ID" value="NZ_JACIDX010000009.1"/>
</dbReference>
<dbReference type="SMART" id="SM00862">
    <property type="entry name" value="Trans_reg_C"/>
    <property type="match status" value="1"/>
</dbReference>
<dbReference type="InterPro" id="IPR039420">
    <property type="entry name" value="WalR-like"/>
</dbReference>
<accession>A0A7W6CHT5</accession>
<sequence length="239" mass="26765">MSDAKQQCVLIVEDDGDLRELLANLLDQAGIANESVGTLSRASARIREAPPALVLLDVMLPDGDGLAFCAQLRQAGYANKIMMLTAKGSAIDRIVGLEGGADDYLAKPFESRELLARIRNLLRGATAWHSMTTGKLRYARFGPWRLDLVQRRLVTSDDRIVMVSTGEFDLLKRLIDAPRIELSREDLMPERRETVYFDRSLDNRISRLRSKLAGERDGSHLIMTVRNRGFMLAADVSYE</sequence>
<feature type="DNA-binding region" description="OmpR/PhoB-type" evidence="7">
    <location>
        <begin position="136"/>
        <end position="234"/>
    </location>
</feature>
<reference evidence="10 11" key="1">
    <citation type="submission" date="2020-08" db="EMBL/GenBank/DDBJ databases">
        <title>Genomic Encyclopedia of Type Strains, Phase IV (KMG-IV): sequencing the most valuable type-strain genomes for metagenomic binning, comparative biology and taxonomic classification.</title>
        <authorList>
            <person name="Goeker M."/>
        </authorList>
    </citation>
    <scope>NUCLEOTIDE SEQUENCE [LARGE SCALE GENOMIC DNA]</scope>
    <source>
        <strain evidence="10 11">DSM 27057</strain>
    </source>
</reference>
<keyword evidence="2" id="KW-0902">Two-component regulatory system</keyword>
<dbReference type="SMART" id="SM00448">
    <property type="entry name" value="REC"/>
    <property type="match status" value="1"/>
</dbReference>
<dbReference type="GO" id="GO:0000976">
    <property type="term" value="F:transcription cis-regulatory region binding"/>
    <property type="evidence" value="ECO:0007669"/>
    <property type="project" value="TreeGrafter"/>
</dbReference>
<evidence type="ECO:0000259" key="9">
    <source>
        <dbReference type="PROSITE" id="PS51755"/>
    </source>
</evidence>
<evidence type="ECO:0000313" key="10">
    <source>
        <dbReference type="EMBL" id="MBB3955740.1"/>
    </source>
</evidence>
<dbReference type="Pfam" id="PF00072">
    <property type="entry name" value="Response_reg"/>
    <property type="match status" value="1"/>
</dbReference>
<dbReference type="Gene3D" id="1.10.10.10">
    <property type="entry name" value="Winged helix-like DNA-binding domain superfamily/Winged helix DNA-binding domain"/>
    <property type="match status" value="1"/>
</dbReference>